<comment type="caution">
    <text evidence="6">The sequence shown here is derived from an EMBL/GenBank/DDBJ whole genome shotgun (WGS) entry which is preliminary data.</text>
</comment>
<dbReference type="Pfam" id="PF00440">
    <property type="entry name" value="TetR_N"/>
    <property type="match status" value="1"/>
</dbReference>
<evidence type="ECO:0000313" key="7">
    <source>
        <dbReference type="Proteomes" id="UP001500902"/>
    </source>
</evidence>
<dbReference type="Proteomes" id="UP001500902">
    <property type="component" value="Unassembled WGS sequence"/>
</dbReference>
<feature type="DNA-binding region" description="H-T-H motif" evidence="4">
    <location>
        <begin position="52"/>
        <end position="71"/>
    </location>
</feature>
<keyword evidence="1" id="KW-0805">Transcription regulation</keyword>
<sequence length="222" mass="24738">MYIHPNGFQYQSGVTDMIQAMGLRELKATRTRRQIVDVALDLFIEQGYDATTMEQIAERAEVGSTTLYRYFPSKDLLILDGFTRSMDLGARLRERPAEEPLNVALGAAIHESFADFAIDDGRLAAVRRIVDNAPVPRARLWDLVARSQSDLESAIADRVRRPAGDLLVAMTAHLTFAVYQIAAETWWAGDHQASPTGVVDDLLHTLNTLDLVIPTPPPRQRP</sequence>
<dbReference type="InterPro" id="IPR050109">
    <property type="entry name" value="HTH-type_TetR-like_transc_reg"/>
</dbReference>
<evidence type="ECO:0000256" key="2">
    <source>
        <dbReference type="ARBA" id="ARBA00023125"/>
    </source>
</evidence>
<keyword evidence="3" id="KW-0804">Transcription</keyword>
<dbReference type="Gene3D" id="1.10.357.10">
    <property type="entry name" value="Tetracycline Repressor, domain 2"/>
    <property type="match status" value="1"/>
</dbReference>
<reference evidence="7" key="1">
    <citation type="journal article" date="2019" name="Int. J. Syst. Evol. Microbiol.">
        <title>The Global Catalogue of Microorganisms (GCM) 10K type strain sequencing project: providing services to taxonomists for standard genome sequencing and annotation.</title>
        <authorList>
            <consortium name="The Broad Institute Genomics Platform"/>
            <consortium name="The Broad Institute Genome Sequencing Center for Infectious Disease"/>
            <person name="Wu L."/>
            <person name="Ma J."/>
        </authorList>
    </citation>
    <scope>NUCLEOTIDE SEQUENCE [LARGE SCALE GENOMIC DNA]</scope>
    <source>
        <strain evidence="7">JCM 16904</strain>
    </source>
</reference>
<evidence type="ECO:0000313" key="6">
    <source>
        <dbReference type="EMBL" id="GAA3709133.1"/>
    </source>
</evidence>
<name>A0ABP7DU51_9ACTN</name>
<proteinExistence type="predicted"/>
<dbReference type="PROSITE" id="PS01081">
    <property type="entry name" value="HTH_TETR_1"/>
    <property type="match status" value="1"/>
</dbReference>
<protein>
    <recommendedName>
        <fullName evidence="5">HTH tetR-type domain-containing protein</fullName>
    </recommendedName>
</protein>
<dbReference type="InterPro" id="IPR023772">
    <property type="entry name" value="DNA-bd_HTH_TetR-type_CS"/>
</dbReference>
<dbReference type="InterPro" id="IPR009057">
    <property type="entry name" value="Homeodomain-like_sf"/>
</dbReference>
<evidence type="ECO:0000259" key="5">
    <source>
        <dbReference type="PROSITE" id="PS50977"/>
    </source>
</evidence>
<evidence type="ECO:0000256" key="3">
    <source>
        <dbReference type="ARBA" id="ARBA00023163"/>
    </source>
</evidence>
<dbReference type="PRINTS" id="PR00455">
    <property type="entry name" value="HTHTETR"/>
</dbReference>
<feature type="domain" description="HTH tetR-type" evidence="5">
    <location>
        <begin position="29"/>
        <end position="89"/>
    </location>
</feature>
<evidence type="ECO:0000256" key="1">
    <source>
        <dbReference type="ARBA" id="ARBA00023015"/>
    </source>
</evidence>
<accession>A0ABP7DU51</accession>
<organism evidence="6 7">
    <name type="scientific">Nonomuraea antimicrobica</name>
    <dbReference type="NCBI Taxonomy" id="561173"/>
    <lineage>
        <taxon>Bacteria</taxon>
        <taxon>Bacillati</taxon>
        <taxon>Actinomycetota</taxon>
        <taxon>Actinomycetes</taxon>
        <taxon>Streptosporangiales</taxon>
        <taxon>Streptosporangiaceae</taxon>
        <taxon>Nonomuraea</taxon>
    </lineage>
</organism>
<dbReference type="PANTHER" id="PTHR30055">
    <property type="entry name" value="HTH-TYPE TRANSCRIPTIONAL REGULATOR RUTR"/>
    <property type="match status" value="1"/>
</dbReference>
<dbReference type="PANTHER" id="PTHR30055:SF234">
    <property type="entry name" value="HTH-TYPE TRANSCRIPTIONAL REGULATOR BETI"/>
    <property type="match status" value="1"/>
</dbReference>
<dbReference type="EMBL" id="BAAAZP010000203">
    <property type="protein sequence ID" value="GAA3709133.1"/>
    <property type="molecule type" value="Genomic_DNA"/>
</dbReference>
<evidence type="ECO:0000256" key="4">
    <source>
        <dbReference type="PROSITE-ProRule" id="PRU00335"/>
    </source>
</evidence>
<dbReference type="InterPro" id="IPR001647">
    <property type="entry name" value="HTH_TetR"/>
</dbReference>
<dbReference type="PROSITE" id="PS50977">
    <property type="entry name" value="HTH_TETR_2"/>
    <property type="match status" value="1"/>
</dbReference>
<keyword evidence="7" id="KW-1185">Reference proteome</keyword>
<dbReference type="SUPFAM" id="SSF46689">
    <property type="entry name" value="Homeodomain-like"/>
    <property type="match status" value="1"/>
</dbReference>
<keyword evidence="2 4" id="KW-0238">DNA-binding</keyword>
<dbReference type="Gene3D" id="1.10.10.60">
    <property type="entry name" value="Homeodomain-like"/>
    <property type="match status" value="1"/>
</dbReference>
<gene>
    <name evidence="6" type="ORF">GCM10022224_088320</name>
</gene>